<accession>A0A9N9E603</accession>
<dbReference type="Proteomes" id="UP000789572">
    <property type="component" value="Unassembled WGS sequence"/>
</dbReference>
<comment type="caution">
    <text evidence="1">The sequence shown here is derived from an EMBL/GenBank/DDBJ whole genome shotgun (WGS) entry which is preliminary data.</text>
</comment>
<organism evidence="1 2">
    <name type="scientific">Paraglomus occultum</name>
    <dbReference type="NCBI Taxonomy" id="144539"/>
    <lineage>
        <taxon>Eukaryota</taxon>
        <taxon>Fungi</taxon>
        <taxon>Fungi incertae sedis</taxon>
        <taxon>Mucoromycota</taxon>
        <taxon>Glomeromycotina</taxon>
        <taxon>Glomeromycetes</taxon>
        <taxon>Paraglomerales</taxon>
        <taxon>Paraglomeraceae</taxon>
        <taxon>Paraglomus</taxon>
    </lineage>
</organism>
<protein>
    <submittedName>
        <fullName evidence="1">8947_t:CDS:1</fullName>
    </submittedName>
</protein>
<reference evidence="1" key="1">
    <citation type="submission" date="2021-06" db="EMBL/GenBank/DDBJ databases">
        <authorList>
            <person name="Kallberg Y."/>
            <person name="Tangrot J."/>
            <person name="Rosling A."/>
        </authorList>
    </citation>
    <scope>NUCLEOTIDE SEQUENCE</scope>
    <source>
        <strain evidence="1">IA702</strain>
    </source>
</reference>
<gene>
    <name evidence="1" type="ORF">POCULU_LOCUS10603</name>
</gene>
<keyword evidence="2" id="KW-1185">Reference proteome</keyword>
<sequence length="130" mass="14961">MSGVRITLGQCVIAIELHGLLESCEFNPKVNTEGQLAIKLAIFITAKNTRRMTWTNEYRRELSWIVSPLHETIHDLYVKPIQSNSADDDNDTALDFARTYQKTQQNFAIARLKNYTPERGEFTRLKTCIL</sequence>
<evidence type="ECO:0000313" key="1">
    <source>
        <dbReference type="EMBL" id="CAG8663962.1"/>
    </source>
</evidence>
<proteinExistence type="predicted"/>
<evidence type="ECO:0000313" key="2">
    <source>
        <dbReference type="Proteomes" id="UP000789572"/>
    </source>
</evidence>
<feature type="non-terminal residue" evidence="1">
    <location>
        <position position="130"/>
    </location>
</feature>
<dbReference type="EMBL" id="CAJVPJ010005771">
    <property type="protein sequence ID" value="CAG8663962.1"/>
    <property type="molecule type" value="Genomic_DNA"/>
</dbReference>
<dbReference type="AlphaFoldDB" id="A0A9N9E603"/>
<name>A0A9N9E603_9GLOM</name>